<keyword evidence="2" id="KW-1185">Reference proteome</keyword>
<accession>A0A392VHD7</accession>
<evidence type="ECO:0000313" key="1">
    <source>
        <dbReference type="EMBL" id="MCI87816.1"/>
    </source>
</evidence>
<proteinExistence type="predicted"/>
<feature type="non-terminal residue" evidence="1">
    <location>
        <position position="1"/>
    </location>
</feature>
<organism evidence="1 2">
    <name type="scientific">Trifolium medium</name>
    <dbReference type="NCBI Taxonomy" id="97028"/>
    <lineage>
        <taxon>Eukaryota</taxon>
        <taxon>Viridiplantae</taxon>
        <taxon>Streptophyta</taxon>
        <taxon>Embryophyta</taxon>
        <taxon>Tracheophyta</taxon>
        <taxon>Spermatophyta</taxon>
        <taxon>Magnoliopsida</taxon>
        <taxon>eudicotyledons</taxon>
        <taxon>Gunneridae</taxon>
        <taxon>Pentapetalae</taxon>
        <taxon>rosids</taxon>
        <taxon>fabids</taxon>
        <taxon>Fabales</taxon>
        <taxon>Fabaceae</taxon>
        <taxon>Papilionoideae</taxon>
        <taxon>50 kb inversion clade</taxon>
        <taxon>NPAAA clade</taxon>
        <taxon>Hologalegina</taxon>
        <taxon>IRL clade</taxon>
        <taxon>Trifolieae</taxon>
        <taxon>Trifolium</taxon>
    </lineage>
</organism>
<reference evidence="1 2" key="1">
    <citation type="journal article" date="2018" name="Front. Plant Sci.">
        <title>Red Clover (Trifolium pratense) and Zigzag Clover (T. medium) - A Picture of Genomic Similarities and Differences.</title>
        <authorList>
            <person name="Dluhosova J."/>
            <person name="Istvanek J."/>
            <person name="Nedelnik J."/>
            <person name="Repkova J."/>
        </authorList>
    </citation>
    <scope>NUCLEOTIDE SEQUENCE [LARGE SCALE GENOMIC DNA]</scope>
    <source>
        <strain evidence="2">cv. 10/8</strain>
        <tissue evidence="1">Leaf</tissue>
    </source>
</reference>
<dbReference type="EMBL" id="LXQA011176093">
    <property type="protein sequence ID" value="MCI87816.1"/>
    <property type="molecule type" value="Genomic_DNA"/>
</dbReference>
<protein>
    <submittedName>
        <fullName evidence="1">Uncharacterized protein</fullName>
    </submittedName>
</protein>
<evidence type="ECO:0000313" key="2">
    <source>
        <dbReference type="Proteomes" id="UP000265520"/>
    </source>
</evidence>
<comment type="caution">
    <text evidence="1">The sequence shown here is derived from an EMBL/GenBank/DDBJ whole genome shotgun (WGS) entry which is preliminary data.</text>
</comment>
<dbReference type="Proteomes" id="UP000265520">
    <property type="component" value="Unassembled WGS sequence"/>
</dbReference>
<name>A0A392VHD7_9FABA</name>
<dbReference type="AlphaFoldDB" id="A0A392VHD7"/>
<sequence length="33" mass="3585">IARALHAYEKKEGVASASCASRMGYWRVALVSC</sequence>